<organism evidence="1 2">
    <name type="scientific">Moraxella caprae</name>
    <dbReference type="NCBI Taxonomy" id="90240"/>
    <lineage>
        <taxon>Bacteria</taxon>
        <taxon>Pseudomonadati</taxon>
        <taxon>Pseudomonadota</taxon>
        <taxon>Gammaproteobacteria</taxon>
        <taxon>Moraxellales</taxon>
        <taxon>Moraxellaceae</taxon>
        <taxon>Moraxella</taxon>
    </lineage>
</organism>
<proteinExistence type="predicted"/>
<evidence type="ECO:0000313" key="2">
    <source>
        <dbReference type="Proteomes" id="UP000254065"/>
    </source>
</evidence>
<dbReference type="AlphaFoldDB" id="A0A378QWA0"/>
<accession>A0A378QWA0</accession>
<dbReference type="InterPro" id="IPR021505">
    <property type="entry name" value="Phage_B3_Orf6"/>
</dbReference>
<dbReference type="RefSeq" id="WP_029103224.1">
    <property type="nucleotide sequence ID" value="NZ_UGQB01000004.1"/>
</dbReference>
<evidence type="ECO:0000313" key="1">
    <source>
        <dbReference type="EMBL" id="STZ07195.1"/>
    </source>
</evidence>
<reference evidence="1 2" key="1">
    <citation type="submission" date="2018-06" db="EMBL/GenBank/DDBJ databases">
        <authorList>
            <consortium name="Pathogen Informatics"/>
            <person name="Doyle S."/>
        </authorList>
    </citation>
    <scope>NUCLEOTIDE SEQUENCE [LARGE SCALE GENOMIC DNA]</scope>
    <source>
        <strain evidence="1 2">NCTC12877</strain>
    </source>
</reference>
<sequence>MTNPNPNTQTAPEGYVMNAKGHYVPLSAVKEIDKLRDDVVQDIISRAKELRSQMVNVKDIMFSNFYDFVELSAREYDTKIGGQKGNVTLMSFDGKYKVQMAVQDNIVFDERLQVAKSLIDECLNEWTQGSDDKIKAIINNAFDVDKEGKINTRRVLSLRSLDINDEKWLQAMDAISDAIQVVSSKEYIRVYERDNDGKYQQITLDFASV</sequence>
<dbReference type="STRING" id="1122244.GCA_000426885_01726"/>
<gene>
    <name evidence="1" type="ORF">NCTC12877_00150</name>
</gene>
<dbReference type="EMBL" id="UGQB01000004">
    <property type="protein sequence ID" value="STZ07195.1"/>
    <property type="molecule type" value="Genomic_DNA"/>
</dbReference>
<keyword evidence="2" id="KW-1185">Reference proteome</keyword>
<dbReference type="Pfam" id="PF11363">
    <property type="entry name" value="DUF3164"/>
    <property type="match status" value="1"/>
</dbReference>
<protein>
    <submittedName>
        <fullName evidence="1">Protein of uncharacterized function (DUF3164)</fullName>
    </submittedName>
</protein>
<name>A0A378QWA0_9GAMM</name>
<dbReference type="OrthoDB" id="7554786at2"/>
<dbReference type="Proteomes" id="UP000254065">
    <property type="component" value="Unassembled WGS sequence"/>
</dbReference>